<feature type="compositionally biased region" description="Basic and acidic residues" evidence="1">
    <location>
        <begin position="18"/>
        <end position="33"/>
    </location>
</feature>
<comment type="caution">
    <text evidence="2">The sequence shown here is derived from an EMBL/GenBank/DDBJ whole genome shotgun (WGS) entry which is preliminary data.</text>
</comment>
<evidence type="ECO:0000256" key="1">
    <source>
        <dbReference type="SAM" id="MobiDB-lite"/>
    </source>
</evidence>
<gene>
    <name evidence="2" type="ORF">AMK59_659</name>
</gene>
<accession>A0A0T6BA05</accession>
<dbReference type="Proteomes" id="UP000051574">
    <property type="component" value="Unassembled WGS sequence"/>
</dbReference>
<sequence>MDLEKFKELQRDLIRKDKERLGLPNEARKHGECEEGTEQQNNIDNDIQPSDNYSLEKEDNLKLEQSSTSFSNLNQNVSIVERLNFSCNEGSLETKKQSFIDKLVNSENPLTFRSDGSECTMLRYGEYSPNNPYLRVSTAPYLGLGEYDQRRQLLLKQRKEDYKEHINQKNERIKSTVTKILESKPVSTAYSKSVQTEIQNINNKLVQYDNQDHNCLSADSSPESANSNKENYNTHSNNTSNVQRIDQRLTSVQNSLLDMDKPRSILSNRRTDTAKDHFLSDYNQGYMPSCLDGFSYHDKYDEIQKVCLVIRCIIDIIIFSE</sequence>
<feature type="region of interest" description="Disordered" evidence="1">
    <location>
        <begin position="18"/>
        <end position="47"/>
    </location>
</feature>
<proteinExistence type="predicted"/>
<protein>
    <submittedName>
        <fullName evidence="2">Uncharacterized protein</fullName>
    </submittedName>
</protein>
<reference evidence="2 3" key="1">
    <citation type="submission" date="2015-09" db="EMBL/GenBank/DDBJ databases">
        <title>Draft genome of the scarab beetle Oryctes borbonicus.</title>
        <authorList>
            <person name="Meyer J.M."/>
            <person name="Markov G.V."/>
            <person name="Baskaran P."/>
            <person name="Herrmann M."/>
            <person name="Sommer R.J."/>
            <person name="Roedelsperger C."/>
        </authorList>
    </citation>
    <scope>NUCLEOTIDE SEQUENCE [LARGE SCALE GENOMIC DNA]</scope>
    <source>
        <strain evidence="2">OB123</strain>
        <tissue evidence="2">Whole animal</tissue>
    </source>
</reference>
<dbReference type="EMBL" id="LJIG01002784">
    <property type="protein sequence ID" value="KRT84156.1"/>
    <property type="molecule type" value="Genomic_DNA"/>
</dbReference>
<feature type="compositionally biased region" description="Polar residues" evidence="1">
    <location>
        <begin position="38"/>
        <end position="47"/>
    </location>
</feature>
<feature type="region of interest" description="Disordered" evidence="1">
    <location>
        <begin position="213"/>
        <end position="241"/>
    </location>
</feature>
<name>A0A0T6BA05_9SCAR</name>
<keyword evidence="3" id="KW-1185">Reference proteome</keyword>
<evidence type="ECO:0000313" key="2">
    <source>
        <dbReference type="EMBL" id="KRT84156.1"/>
    </source>
</evidence>
<organism evidence="2 3">
    <name type="scientific">Oryctes borbonicus</name>
    <dbReference type="NCBI Taxonomy" id="1629725"/>
    <lineage>
        <taxon>Eukaryota</taxon>
        <taxon>Metazoa</taxon>
        <taxon>Ecdysozoa</taxon>
        <taxon>Arthropoda</taxon>
        <taxon>Hexapoda</taxon>
        <taxon>Insecta</taxon>
        <taxon>Pterygota</taxon>
        <taxon>Neoptera</taxon>
        <taxon>Endopterygota</taxon>
        <taxon>Coleoptera</taxon>
        <taxon>Polyphaga</taxon>
        <taxon>Scarabaeiformia</taxon>
        <taxon>Scarabaeidae</taxon>
        <taxon>Dynastinae</taxon>
        <taxon>Oryctes</taxon>
    </lineage>
</organism>
<dbReference type="AlphaFoldDB" id="A0A0T6BA05"/>
<dbReference type="OrthoDB" id="7735955at2759"/>
<evidence type="ECO:0000313" key="3">
    <source>
        <dbReference type="Proteomes" id="UP000051574"/>
    </source>
</evidence>